<comment type="subcellular location">
    <subcellularLocation>
        <location evidence="1 9">Cell membrane</location>
        <topology evidence="1 9">Single-pass membrane protein</topology>
    </subcellularLocation>
</comment>
<name>A0ABM7XD56_9BACT</name>
<protein>
    <recommendedName>
        <fullName evidence="9">Sec-independent protein translocase protein TatA</fullName>
    </recommendedName>
</protein>
<reference evidence="12" key="1">
    <citation type="journal article" date="2022" name="Int. J. Syst. Evol. Microbiol.">
        <title>Anaeromyxobacter oryzae sp. nov., Anaeromyxobacter diazotrophicus sp. nov. and Anaeromyxobacter paludicola sp. nov., isolated from paddy soils.</title>
        <authorList>
            <person name="Itoh H."/>
            <person name="Xu Z."/>
            <person name="Mise K."/>
            <person name="Masuda Y."/>
            <person name="Ushijima N."/>
            <person name="Hayakawa C."/>
            <person name="Shiratori Y."/>
            <person name="Senoo K."/>
        </authorList>
    </citation>
    <scope>NUCLEOTIDE SEQUENCE [LARGE SCALE GENOMIC DNA]</scope>
    <source>
        <strain evidence="12">Red630</strain>
    </source>
</reference>
<dbReference type="EMBL" id="AP025592">
    <property type="protein sequence ID" value="BDG09752.1"/>
    <property type="molecule type" value="Genomic_DNA"/>
</dbReference>
<comment type="similarity">
    <text evidence="9">Belongs to the TatA/E family.</text>
</comment>
<evidence type="ECO:0000313" key="11">
    <source>
        <dbReference type="EMBL" id="BDG09752.1"/>
    </source>
</evidence>
<keyword evidence="7 9" id="KW-0811">Translocation</keyword>
<gene>
    <name evidence="9" type="primary">tatA</name>
    <name evidence="11" type="ORF">AMPC_28650</name>
</gene>
<evidence type="ECO:0000256" key="5">
    <source>
        <dbReference type="ARBA" id="ARBA00022927"/>
    </source>
</evidence>
<feature type="region of interest" description="Disordered" evidence="10">
    <location>
        <begin position="105"/>
        <end position="136"/>
    </location>
</feature>
<dbReference type="PANTHER" id="PTHR42982">
    <property type="entry name" value="SEC-INDEPENDENT PROTEIN TRANSLOCASE PROTEIN TATA"/>
    <property type="match status" value="1"/>
</dbReference>
<dbReference type="PANTHER" id="PTHR42982:SF1">
    <property type="entry name" value="SEC-INDEPENDENT PROTEIN TRANSLOCASE PROTEIN TATA"/>
    <property type="match status" value="1"/>
</dbReference>
<dbReference type="Gene3D" id="1.20.5.3310">
    <property type="match status" value="1"/>
</dbReference>
<sequence>MFGLGFGEILIVLVLALVLLGPQKLPEAAKQLGKGMREFKKATDDLKQQFEKEMYAEDHPAPRPTPTLVDNQPPAMRPPVPAGPVPVASAENVPGLDVALADAPAAPAPAAAPAAAPAPEAAAQPAAPAADTAKSA</sequence>
<keyword evidence="5 9" id="KW-0653">Protein transport</keyword>
<keyword evidence="2 9" id="KW-0813">Transport</keyword>
<evidence type="ECO:0000256" key="1">
    <source>
        <dbReference type="ARBA" id="ARBA00004162"/>
    </source>
</evidence>
<evidence type="ECO:0000256" key="8">
    <source>
        <dbReference type="ARBA" id="ARBA00023136"/>
    </source>
</evidence>
<keyword evidence="3 9" id="KW-1003">Cell membrane</keyword>
<dbReference type="InterPro" id="IPR003369">
    <property type="entry name" value="TatA/B/E"/>
</dbReference>
<dbReference type="NCBIfam" id="TIGR01411">
    <property type="entry name" value="tatAE"/>
    <property type="match status" value="1"/>
</dbReference>
<keyword evidence="4 9" id="KW-0812">Transmembrane</keyword>
<accession>A0ABM7XD56</accession>
<dbReference type="NCBIfam" id="TIGR01410">
    <property type="entry name" value="tatB"/>
    <property type="match status" value="1"/>
</dbReference>
<dbReference type="HAMAP" id="MF_00236">
    <property type="entry name" value="TatA_E"/>
    <property type="match status" value="1"/>
</dbReference>
<feature type="compositionally biased region" description="Pro residues" evidence="10">
    <location>
        <begin position="75"/>
        <end position="84"/>
    </location>
</feature>
<evidence type="ECO:0000256" key="4">
    <source>
        <dbReference type="ARBA" id="ARBA00022692"/>
    </source>
</evidence>
<evidence type="ECO:0000256" key="10">
    <source>
        <dbReference type="SAM" id="MobiDB-lite"/>
    </source>
</evidence>
<keyword evidence="12" id="KW-1185">Reference proteome</keyword>
<dbReference type="Proteomes" id="UP001162734">
    <property type="component" value="Chromosome"/>
</dbReference>
<comment type="subunit">
    <text evidence="9">Forms a complex with TatC.</text>
</comment>
<feature type="region of interest" description="Disordered" evidence="10">
    <location>
        <begin position="55"/>
        <end position="88"/>
    </location>
</feature>
<evidence type="ECO:0000256" key="6">
    <source>
        <dbReference type="ARBA" id="ARBA00022989"/>
    </source>
</evidence>
<dbReference type="RefSeq" id="WP_248342052.1">
    <property type="nucleotide sequence ID" value="NZ_AP025592.1"/>
</dbReference>
<evidence type="ECO:0000256" key="9">
    <source>
        <dbReference type="HAMAP-Rule" id="MF_00236"/>
    </source>
</evidence>
<dbReference type="InterPro" id="IPR006312">
    <property type="entry name" value="TatA/E"/>
</dbReference>
<feature type="compositionally biased region" description="Low complexity" evidence="10">
    <location>
        <begin position="105"/>
        <end position="130"/>
    </location>
</feature>
<organism evidence="11 12">
    <name type="scientific">Anaeromyxobacter paludicola</name>
    <dbReference type="NCBI Taxonomy" id="2918171"/>
    <lineage>
        <taxon>Bacteria</taxon>
        <taxon>Pseudomonadati</taxon>
        <taxon>Myxococcota</taxon>
        <taxon>Myxococcia</taxon>
        <taxon>Myxococcales</taxon>
        <taxon>Cystobacterineae</taxon>
        <taxon>Anaeromyxobacteraceae</taxon>
        <taxon>Anaeromyxobacter</taxon>
    </lineage>
</organism>
<proteinExistence type="inferred from homology"/>
<evidence type="ECO:0000256" key="7">
    <source>
        <dbReference type="ARBA" id="ARBA00023010"/>
    </source>
</evidence>
<dbReference type="PRINTS" id="PR01506">
    <property type="entry name" value="TATBPROTEIN"/>
</dbReference>
<comment type="function">
    <text evidence="9">Part of the twin-arginine translocation (Tat) system that transports large folded proteins containing a characteristic twin-arginine motif in their signal peptide across membranes. TatA could form the protein-conducting channel of the Tat system.</text>
</comment>
<evidence type="ECO:0000256" key="2">
    <source>
        <dbReference type="ARBA" id="ARBA00022448"/>
    </source>
</evidence>
<dbReference type="Pfam" id="PF02416">
    <property type="entry name" value="TatA_B_E"/>
    <property type="match status" value="1"/>
</dbReference>
<evidence type="ECO:0000313" key="12">
    <source>
        <dbReference type="Proteomes" id="UP001162734"/>
    </source>
</evidence>
<keyword evidence="8 9" id="KW-0472">Membrane</keyword>
<keyword evidence="6 9" id="KW-1133">Transmembrane helix</keyword>
<evidence type="ECO:0000256" key="3">
    <source>
        <dbReference type="ARBA" id="ARBA00022475"/>
    </source>
</evidence>
<dbReference type="InterPro" id="IPR018448">
    <property type="entry name" value="TatB"/>
</dbReference>